<name>B6YS97_AZOPC</name>
<dbReference type="KEGG" id="aps:CFPG_P2-11"/>
<gene>
    <name evidence="1" type="ordered locus">CFPG_P2-11</name>
</gene>
<dbReference type="Proteomes" id="UP000000723">
    <property type="component" value="Plasmid pCFPG2"/>
</dbReference>
<accession>B6YS97</accession>
<reference evidence="2" key="1">
    <citation type="journal article" date="2008" name="Science">
        <title>Genome of an endosymbiont coupling N2 fixation to cellulolysis within RT protist cells in termite gut.</title>
        <authorList>
            <person name="Hongoh Y."/>
            <person name="Sharma V.K."/>
            <person name="Prakash T."/>
            <person name="Noda S."/>
            <person name="Toh H."/>
            <person name="Taylor T.D."/>
            <person name="Kudo T."/>
            <person name="Sakaki Y."/>
            <person name="Toyoda A."/>
            <person name="Hattori M."/>
            <person name="Ohkuma M."/>
        </authorList>
    </citation>
    <scope>NUCLEOTIDE SEQUENCE [LARGE SCALE GENOMIC DNA]</scope>
    <source>
        <plasmid evidence="2">pCFPG2</plasmid>
    </source>
</reference>
<evidence type="ECO:0000313" key="2">
    <source>
        <dbReference type="Proteomes" id="UP000000723"/>
    </source>
</evidence>
<organism evidence="1 2">
    <name type="scientific">Azobacteroides pseudotrichonymphae genomovar. CFP2</name>
    <dbReference type="NCBI Taxonomy" id="511995"/>
    <lineage>
        <taxon>Bacteria</taxon>
        <taxon>Pseudomonadati</taxon>
        <taxon>Bacteroidota</taxon>
        <taxon>Bacteroidia</taxon>
        <taxon>Bacteroidales</taxon>
        <taxon>Candidatus Azobacteroides</taxon>
    </lineage>
</organism>
<dbReference type="AlphaFoldDB" id="B6YS97"/>
<dbReference type="EMBL" id="AP010658">
    <property type="protein sequence ID" value="BAG84069.1"/>
    <property type="molecule type" value="Genomic_DNA"/>
</dbReference>
<dbReference type="HOGENOM" id="CLU_1212797_0_0_10"/>
<keyword evidence="1" id="KW-0614">Plasmid</keyword>
<keyword evidence="2" id="KW-1185">Reference proteome</keyword>
<proteinExistence type="predicted"/>
<sequence>MRCIFQRGFLKQFGITKHHYDNFILPMSHKVAFRLVSKRREVRPGHKMGILYVVKMTYKHNDRYHNPVVREWPRINNEHSDGKGKISGVRIWIRKAFAPYPSCMHGGTHYNHVLPGCKDYRDFKPEGYFNNNYEIMDQWFLDAIRDTAMRNNISEKTCFKVHEIYTTVVRNCFISGTVENEIFHSTQLSKKISYYCLDFYDKKYFCERFRREKFCRWRINEKKIKMDV</sequence>
<geneLocation type="plasmid" evidence="1 2">
    <name>pCFPG2</name>
</geneLocation>
<protein>
    <submittedName>
        <fullName evidence="1">Uncharacterized protein</fullName>
    </submittedName>
</protein>
<evidence type="ECO:0000313" key="1">
    <source>
        <dbReference type="EMBL" id="BAG84069.1"/>
    </source>
</evidence>